<evidence type="ECO:0000256" key="7">
    <source>
        <dbReference type="SAM" id="MobiDB-lite"/>
    </source>
</evidence>
<dbReference type="PANTHER" id="PTHR47182">
    <property type="entry name" value="CELL WALL ALPHA-1,3-GLUCAN SYNTHASE AGS1-RELATED"/>
    <property type="match status" value="1"/>
</dbReference>
<dbReference type="Pfam" id="PF08323">
    <property type="entry name" value="Glyco_transf_5"/>
    <property type="match status" value="1"/>
</dbReference>
<feature type="domain" description="Glycosyl hydrolase family 13 catalytic" evidence="9">
    <location>
        <begin position="62"/>
        <end position="418"/>
    </location>
</feature>
<evidence type="ECO:0000256" key="3">
    <source>
        <dbReference type="ARBA" id="ARBA00022676"/>
    </source>
</evidence>
<feature type="transmembrane region" description="Helical" evidence="8">
    <location>
        <begin position="859"/>
        <end position="881"/>
    </location>
</feature>
<keyword evidence="11" id="KW-1185">Reference proteome</keyword>
<dbReference type="Pfam" id="PF26114">
    <property type="entry name" value="Ig_2_Mok13"/>
    <property type="match status" value="1"/>
</dbReference>
<dbReference type="Pfam" id="PF26127">
    <property type="entry name" value="12TM_Mok13"/>
    <property type="match status" value="1"/>
</dbReference>
<evidence type="ECO:0000313" key="10">
    <source>
        <dbReference type="EMBL" id="KAF2402249.1"/>
    </source>
</evidence>
<evidence type="ECO:0000256" key="1">
    <source>
        <dbReference type="ARBA" id="ARBA00006122"/>
    </source>
</evidence>
<feature type="region of interest" description="Disordered" evidence="7">
    <location>
        <begin position="1358"/>
        <end position="1443"/>
    </location>
</feature>
<feature type="transmembrane region" description="Helical" evidence="8">
    <location>
        <begin position="1662"/>
        <end position="1684"/>
    </location>
</feature>
<dbReference type="InterPro" id="IPR058654">
    <property type="entry name" value="Mok11-14/Ags1-like_TM"/>
</dbReference>
<comment type="catalytic activity">
    <reaction evidence="6">
        <text>[(1-&gt;3)-alpha-D-glucosyl](n) + UDP-alpha-D-glucose = [(1-&gt;3)-alpha-D-glucosyl](n+1) + UDP + H(+)</text>
        <dbReference type="Rhea" id="RHEA:19749"/>
        <dbReference type="Rhea" id="RHEA-COMP:11150"/>
        <dbReference type="Rhea" id="RHEA-COMP:11151"/>
        <dbReference type="ChEBI" id="CHEBI:15378"/>
        <dbReference type="ChEBI" id="CHEBI:28100"/>
        <dbReference type="ChEBI" id="CHEBI:58223"/>
        <dbReference type="ChEBI" id="CHEBI:58885"/>
        <dbReference type="EC" id="2.4.1.183"/>
    </reaction>
</comment>
<proteinExistence type="inferred from homology"/>
<dbReference type="PANTHER" id="PTHR47182:SF2">
    <property type="entry name" value="CELL WALL ALPHA-1,3-GLUCAN SYNTHASE AGS1"/>
    <property type="match status" value="1"/>
</dbReference>
<keyword evidence="3" id="KW-0328">Glycosyltransferase</keyword>
<feature type="transmembrane region" description="Helical" evidence="8">
    <location>
        <begin position="1750"/>
        <end position="1770"/>
    </location>
</feature>
<evidence type="ECO:0000256" key="8">
    <source>
        <dbReference type="SAM" id="Phobius"/>
    </source>
</evidence>
<protein>
    <recommendedName>
        <fullName evidence="2">alpha-1,3-glucan synthase</fullName>
        <ecNumber evidence="2">2.4.1.183</ecNumber>
    </recommendedName>
</protein>
<evidence type="ECO:0000256" key="6">
    <source>
        <dbReference type="ARBA" id="ARBA00048960"/>
    </source>
</evidence>
<gene>
    <name evidence="10" type="ORF">EJ06DRAFT_520290</name>
</gene>
<dbReference type="InterPro" id="IPR017853">
    <property type="entry name" value="GH"/>
</dbReference>
<evidence type="ECO:0000256" key="5">
    <source>
        <dbReference type="ARBA" id="ARBA00023316"/>
    </source>
</evidence>
<dbReference type="GO" id="GO:0070600">
    <property type="term" value="P:fungal-type cell wall (1-&gt;3)-alpha-glucan biosynthetic process"/>
    <property type="evidence" value="ECO:0007669"/>
    <property type="project" value="TreeGrafter"/>
</dbReference>
<dbReference type="SMART" id="SM00642">
    <property type="entry name" value="Aamy"/>
    <property type="match status" value="1"/>
</dbReference>
<dbReference type="Pfam" id="PF00128">
    <property type="entry name" value="Alpha-amylase"/>
    <property type="match status" value="1"/>
</dbReference>
<dbReference type="Gene3D" id="3.40.50.2000">
    <property type="entry name" value="Glycogen Phosphorylase B"/>
    <property type="match status" value="2"/>
</dbReference>
<reference evidence="10" key="1">
    <citation type="journal article" date="2020" name="Stud. Mycol.">
        <title>101 Dothideomycetes genomes: a test case for predicting lifestyles and emergence of pathogens.</title>
        <authorList>
            <person name="Haridas S."/>
            <person name="Albert R."/>
            <person name="Binder M."/>
            <person name="Bloem J."/>
            <person name="Labutti K."/>
            <person name="Salamov A."/>
            <person name="Andreopoulos B."/>
            <person name="Baker S."/>
            <person name="Barry K."/>
            <person name="Bills G."/>
            <person name="Bluhm B."/>
            <person name="Cannon C."/>
            <person name="Castanera R."/>
            <person name="Culley D."/>
            <person name="Daum C."/>
            <person name="Ezra D."/>
            <person name="Gonzalez J."/>
            <person name="Henrissat B."/>
            <person name="Kuo A."/>
            <person name="Liang C."/>
            <person name="Lipzen A."/>
            <person name="Lutzoni F."/>
            <person name="Magnuson J."/>
            <person name="Mondo S."/>
            <person name="Nolan M."/>
            <person name="Ohm R."/>
            <person name="Pangilinan J."/>
            <person name="Park H.-J."/>
            <person name="Ramirez L."/>
            <person name="Alfaro M."/>
            <person name="Sun H."/>
            <person name="Tritt A."/>
            <person name="Yoshinaga Y."/>
            <person name="Zwiers L.-H."/>
            <person name="Turgeon B."/>
            <person name="Goodwin S."/>
            <person name="Spatafora J."/>
            <person name="Crous P."/>
            <person name="Grigoriev I."/>
        </authorList>
    </citation>
    <scope>NUCLEOTIDE SEQUENCE</scope>
    <source>
        <strain evidence="10">CBS 262.69</strain>
    </source>
</reference>
<keyword evidence="8" id="KW-1133">Transmembrane helix</keyword>
<keyword evidence="8" id="KW-0472">Membrane</keyword>
<dbReference type="FunFam" id="3.40.50.2000:FF:000058">
    <property type="entry name" value="Alpha-1,3-glucan synthase Ags1"/>
    <property type="match status" value="1"/>
</dbReference>
<evidence type="ECO:0000259" key="9">
    <source>
        <dbReference type="SMART" id="SM00642"/>
    </source>
</evidence>
<evidence type="ECO:0000313" key="11">
    <source>
        <dbReference type="Proteomes" id="UP000799640"/>
    </source>
</evidence>
<accession>A0A6G1I2F2</accession>
<dbReference type="InterPro" id="IPR013534">
    <property type="entry name" value="Starch_synth_cat_dom"/>
</dbReference>
<dbReference type="Gene3D" id="3.20.20.80">
    <property type="entry name" value="Glycosidases"/>
    <property type="match status" value="1"/>
</dbReference>
<dbReference type="SUPFAM" id="SSF53756">
    <property type="entry name" value="UDP-Glycosyltransferase/glycogen phosphorylase"/>
    <property type="match status" value="1"/>
</dbReference>
<dbReference type="EMBL" id="ML996691">
    <property type="protein sequence ID" value="KAF2402249.1"/>
    <property type="molecule type" value="Genomic_DNA"/>
</dbReference>
<dbReference type="Proteomes" id="UP000799640">
    <property type="component" value="Unassembled WGS sequence"/>
</dbReference>
<dbReference type="InterPro" id="IPR058656">
    <property type="entry name" value="Mok11-13/Ags1-like_GH"/>
</dbReference>
<dbReference type="EC" id="2.4.1.183" evidence="2"/>
<evidence type="ECO:0000256" key="4">
    <source>
        <dbReference type="ARBA" id="ARBA00022679"/>
    </source>
</evidence>
<evidence type="ECO:0000256" key="2">
    <source>
        <dbReference type="ARBA" id="ARBA00012688"/>
    </source>
</evidence>
<name>A0A6G1I2F2_9PEZI</name>
<dbReference type="InterPro" id="IPR058657">
    <property type="entry name" value="Mok11-13/Ags1-like_Ig"/>
</dbReference>
<dbReference type="InterPro" id="IPR006047">
    <property type="entry name" value="GH13_cat_dom"/>
</dbReference>
<dbReference type="Pfam" id="PF26111">
    <property type="entry name" value="Ig_Mok13"/>
    <property type="match status" value="1"/>
</dbReference>
<dbReference type="Pfam" id="PF26108">
    <property type="entry name" value="GH_Mok13"/>
    <property type="match status" value="1"/>
</dbReference>
<feature type="transmembrane region" description="Helical" evidence="8">
    <location>
        <begin position="1571"/>
        <end position="1590"/>
    </location>
</feature>
<keyword evidence="4" id="KW-0808">Transferase</keyword>
<keyword evidence="8" id="KW-0812">Transmembrane</keyword>
<dbReference type="SUPFAM" id="SSF51445">
    <property type="entry name" value="(Trans)glycosidases"/>
    <property type="match status" value="1"/>
</dbReference>
<dbReference type="InterPro" id="IPR058655">
    <property type="entry name" value="Mok11-14/Ags1-like"/>
</dbReference>
<dbReference type="OrthoDB" id="512920at2759"/>
<comment type="similarity">
    <text evidence="1">Belongs to the glycosyltransferase group 1 family.</text>
</comment>
<dbReference type="GO" id="GO:0047657">
    <property type="term" value="F:alpha-1,3-glucan synthase activity"/>
    <property type="evidence" value="ECO:0007669"/>
    <property type="project" value="UniProtKB-EC"/>
</dbReference>
<feature type="compositionally biased region" description="Low complexity" evidence="7">
    <location>
        <begin position="1415"/>
        <end position="1437"/>
    </location>
</feature>
<keyword evidence="5" id="KW-0961">Cell wall biogenesis/degradation</keyword>
<sequence>MSYGSDPPDDFDITPFLSDSPFSNLHEDYNLNQNKFAKDRTEYWGKWEDDFYPSPESWRMPFYTVDVFSNQLRAGGDVQGLIDTLDYLEGMGIKGIYLAGSPFINQPWSADSYSPLDLTLLGFHFGNITIWQHAIDEMHKRGIMGDLVGFEGYLNEGAPFSFKEHKHVWKSVRRYWDFKLSEKVVDCTPPRFWTDKGYGDVASFGNCPEWQKKISKFSSAQDRLREWSPSVIDKIKLFSCIAVNMLDIDGFRIDKALTITLDAQADWPDYMRECAKKLAKTTSSFLVKLSQDMVLTNNMVNINTGKFDPRHLYGTTNQDVFRWPAITNGTQKNMVGQFVTTLGEEQAMKVLENAASNYLFGRQPMSSTLAWQLHGCYRAGVEKYYNFPSDDALWACEDQNVSLDHRDPSHLSRLIIKRIYELRAAFPVLNDGFGLIQLPNHTFNITLPGSGGTVTQTGLWSVACYRRSHIQDFAGQGAGNLMVWLLYGNENKTTTYNFNCSDSKAALIATFEVGTTVQNLFYPYEECSLTASSINFPLDGNFTGSNGCLVPKSKFVEAAPVITKLSPGHDLRLLSDGRADDEIHIELEFSTEMDCKSVTDAISIESNTSDGTPPVLDKSSVNCTTMPALTEMDFTAKVASGWKFAGSLTKVSNGVHRVTIRNPSTKAGNATTGSTDHLLFRTCKFDNPMVFPFVANYSSEMVPQAPNGDLYVQHPARGASKFRCSRTWGSSWTDWMDYTGANYTMPKKMWNGTDQQAWHGEHVTCQYWSKLAGSSHHQQEGDLNKGNLQQRFPHVFVHGKFNEFGIDQGLPSAMTRHNHSKEWTFDLMAEMPTTFRMIVLHETVYKYSLVPIGSQYSQVVMFVLLWLLPTLFGMICVWVFMRIFYGVKFNKPNVWEMDAGSPDRRTVLITTMEYDIEDWGIKIKIGSLGVMAQLMGKKLGHQDLIWVVPCVGGVDYPVDQPGEPMHITIMDKEYKVDVQYHVLRNITYVVLDAPVFRQQTKNEPYPPRMDDMDSAVYYSAWNQCIAQAIKRFPVDIYHSNNYHGALAPLHLLPDVIPCCLSLHNAEFQGLWPMRTDQERTELCKVFNIDESIAKEYAQFGKVFNLLHAGASYLRLHQKGFGAVGVSRKYGTRSYARYPIFWGLSKINALPNPDPTDTAEWKKGEKRERGELRMQAQKWAGLNEDPTAELFVFVGRWLMQKGVDLIADVCPSILKNNDKAQLIYIGSVIDFYGKFAALKLEKIMQLYPGRVFSKPEFTALLPYIFSGAEFALIPSRDELFGLVAVEFGWKGALGVRSRIGGLGQSQFLLLFLVINEALGSKPETRALMRAQSAKQRFPVAAWVENLEILQSTSIKKSMQVLTKPPSLAPRMTKSPRLRPESVGSPQLNIKWPVPPSALSPELMTPTTPLPSPGIPSPGMSNPSSINSSPTTRPSSPNSYLSPRLPSLPDDSASSFYGAGSNLSHRSSLLSLKSVVGQRKDFALQQVDPFFNDTSGHYYREFENRLEGLGPKNPEDTLCIVLYINKSEKKWAADYHNAKLSHSDSSSDLRKNLRKANYQITLLAGEIGQKANVPYTIASVYAVTSILWWFLFRMCKSVYILSPPFAFYGLAFLMLAVAPLASSMAGRGAAQHAASAFYAVASSGGKFYFALNIGGEGGSPIKEWLLRAAIVQGIQQIYVSSLWYWGTALTKMSSSEIGLHAGTSPGELIGCICLALGMWAIGGLIYAGLPPYYRQSPGSIPSFYTSIVRRRVVLRFLVMVLVQNYWLCAPYGRNWSFLWTSQHTTS</sequence>
<organism evidence="10 11">
    <name type="scientific">Trichodelitschia bisporula</name>
    <dbReference type="NCBI Taxonomy" id="703511"/>
    <lineage>
        <taxon>Eukaryota</taxon>
        <taxon>Fungi</taxon>
        <taxon>Dikarya</taxon>
        <taxon>Ascomycota</taxon>
        <taxon>Pezizomycotina</taxon>
        <taxon>Dothideomycetes</taxon>
        <taxon>Dothideomycetes incertae sedis</taxon>
        <taxon>Phaeotrichales</taxon>
        <taxon>Phaeotrichaceae</taxon>
        <taxon>Trichodelitschia</taxon>
    </lineage>
</organism>
<dbReference type="Pfam" id="PF26122">
    <property type="entry name" value="CBM_Mok13"/>
    <property type="match status" value="1"/>
</dbReference>
<dbReference type="GO" id="GO:0009277">
    <property type="term" value="C:fungal-type cell wall"/>
    <property type="evidence" value="ECO:0007669"/>
    <property type="project" value="TreeGrafter"/>
</dbReference>
<feature type="transmembrane region" description="Helical" evidence="8">
    <location>
        <begin position="1704"/>
        <end position="1727"/>
    </location>
</feature>
<feature type="transmembrane region" description="Helical" evidence="8">
    <location>
        <begin position="1596"/>
        <end position="1619"/>
    </location>
</feature>
<dbReference type="InterPro" id="IPR058658">
    <property type="entry name" value="Mok11-13/Ags1-like_Ig_2"/>
</dbReference>
<dbReference type="InterPro" id="IPR058659">
    <property type="entry name" value="Mok11-13/Ags1-like_CBM"/>
</dbReference>